<evidence type="ECO:0000313" key="3">
    <source>
        <dbReference type="EMBL" id="EOM75507.1"/>
    </source>
</evidence>
<dbReference type="eggNOG" id="COG3795">
    <property type="taxonomic scope" value="Bacteria"/>
</dbReference>
<feature type="domain" description="YCII-related" evidence="2">
    <location>
        <begin position="9"/>
        <end position="122"/>
    </location>
</feature>
<evidence type="ECO:0000256" key="1">
    <source>
        <dbReference type="ARBA" id="ARBA00007689"/>
    </source>
</evidence>
<dbReference type="Pfam" id="PF03795">
    <property type="entry name" value="YCII"/>
    <property type="match status" value="1"/>
</dbReference>
<dbReference type="Proteomes" id="UP000013525">
    <property type="component" value="Unassembled WGS sequence"/>
</dbReference>
<dbReference type="PATRIC" id="fig|1273125.3.peg.3143"/>
<dbReference type="PANTHER" id="PTHR35174:SF4">
    <property type="entry name" value="BLL7163 PROTEIN"/>
    <property type="match status" value="1"/>
</dbReference>
<gene>
    <name evidence="3" type="ORF">Rrhod_3305</name>
</gene>
<dbReference type="SUPFAM" id="SSF54909">
    <property type="entry name" value="Dimeric alpha+beta barrel"/>
    <property type="match status" value="1"/>
</dbReference>
<dbReference type="EMBL" id="APMY01000095">
    <property type="protein sequence ID" value="EOM75507.1"/>
    <property type="molecule type" value="Genomic_DNA"/>
</dbReference>
<reference evidence="3 4" key="1">
    <citation type="journal article" date="2013" name="Genome Announc.">
        <title>Draft Genome Sequence of Rhodococcus rhodnii Strain LMG5362, a Symbiont of Rhodnius prolixus (Hemiptera, Reduviidae, Triatominae), the Principle Vector of Trypanosoma cruzi.</title>
        <authorList>
            <person name="Pachebat J.A."/>
            <person name="van Keulen G."/>
            <person name="Whitten M.M."/>
            <person name="Girdwood S."/>
            <person name="Del Sol R."/>
            <person name="Dyson P.J."/>
            <person name="Facey P.D."/>
        </authorList>
    </citation>
    <scope>NUCLEOTIDE SEQUENCE [LARGE SCALE GENOMIC DNA]</scope>
    <source>
        <strain evidence="3 4">LMG 5362</strain>
    </source>
</reference>
<keyword evidence="4" id="KW-1185">Reference proteome</keyword>
<dbReference type="PANTHER" id="PTHR35174">
    <property type="entry name" value="BLL7171 PROTEIN-RELATED"/>
    <property type="match status" value="1"/>
</dbReference>
<comment type="similarity">
    <text evidence="1">Belongs to the YciI family.</text>
</comment>
<sequence>MPPTKGSIMKYMLIMRADEAAAAAFAEADFEEIINAMGRYNESMMEAGVMVAGEGLSGAEEGFVVDFAEDEPIVTDGPYGEIHELFNGFWIIQVSSKEEAAEWAKRAPLGAGAKLEVRRVTDESDFADYADNEFVKKEEGWREQLGTN</sequence>
<dbReference type="InterPro" id="IPR005545">
    <property type="entry name" value="YCII"/>
</dbReference>
<protein>
    <submittedName>
        <fullName evidence="3">DGPF domain-containing protein</fullName>
    </submittedName>
</protein>
<accession>R7WJN0</accession>
<dbReference type="InterPro" id="IPR011008">
    <property type="entry name" value="Dimeric_a/b-barrel"/>
</dbReference>
<organism evidence="3 4">
    <name type="scientific">Rhodococcus rhodnii LMG 5362</name>
    <dbReference type="NCBI Taxonomy" id="1273125"/>
    <lineage>
        <taxon>Bacteria</taxon>
        <taxon>Bacillati</taxon>
        <taxon>Actinomycetota</taxon>
        <taxon>Actinomycetes</taxon>
        <taxon>Mycobacteriales</taxon>
        <taxon>Nocardiaceae</taxon>
        <taxon>Rhodococcus</taxon>
    </lineage>
</organism>
<name>R7WJN0_9NOCA</name>
<dbReference type="AlphaFoldDB" id="R7WJN0"/>
<evidence type="ECO:0000259" key="2">
    <source>
        <dbReference type="Pfam" id="PF03795"/>
    </source>
</evidence>
<dbReference type="Gene3D" id="3.30.70.1060">
    <property type="entry name" value="Dimeric alpha+beta barrel"/>
    <property type="match status" value="1"/>
</dbReference>
<evidence type="ECO:0000313" key="4">
    <source>
        <dbReference type="Proteomes" id="UP000013525"/>
    </source>
</evidence>
<comment type="caution">
    <text evidence="3">The sequence shown here is derived from an EMBL/GenBank/DDBJ whole genome shotgun (WGS) entry which is preliminary data.</text>
</comment>
<proteinExistence type="inferred from homology"/>